<dbReference type="InterPro" id="IPR002110">
    <property type="entry name" value="Ankyrin_rpt"/>
</dbReference>
<feature type="compositionally biased region" description="Polar residues" evidence="4">
    <location>
        <begin position="105"/>
        <end position="114"/>
    </location>
</feature>
<dbReference type="PANTHER" id="PTHR24171">
    <property type="entry name" value="ANKYRIN REPEAT DOMAIN-CONTAINING PROTEIN 39-RELATED"/>
    <property type="match status" value="1"/>
</dbReference>
<evidence type="ECO:0000256" key="1">
    <source>
        <dbReference type="ARBA" id="ARBA00022737"/>
    </source>
</evidence>
<keyword evidence="6" id="KW-1185">Reference proteome</keyword>
<dbReference type="Gene3D" id="1.25.40.20">
    <property type="entry name" value="Ankyrin repeat-containing domain"/>
    <property type="match status" value="1"/>
</dbReference>
<evidence type="ECO:0000256" key="2">
    <source>
        <dbReference type="ARBA" id="ARBA00023043"/>
    </source>
</evidence>
<protein>
    <recommendedName>
        <fullName evidence="7">Ankyrin repeat domain-containing protein</fullName>
    </recommendedName>
</protein>
<dbReference type="OrthoDB" id="58601at2759"/>
<organism evidence="5 6">
    <name type="scientific">Triparma retinervis</name>
    <dbReference type="NCBI Taxonomy" id="2557542"/>
    <lineage>
        <taxon>Eukaryota</taxon>
        <taxon>Sar</taxon>
        <taxon>Stramenopiles</taxon>
        <taxon>Ochrophyta</taxon>
        <taxon>Bolidophyceae</taxon>
        <taxon>Parmales</taxon>
        <taxon>Triparmaceae</taxon>
        <taxon>Triparma</taxon>
    </lineage>
</organism>
<dbReference type="EMBL" id="BRXZ01003268">
    <property type="protein sequence ID" value="GMH51258.1"/>
    <property type="molecule type" value="Genomic_DNA"/>
</dbReference>
<name>A0A9W7DQ89_9STRA</name>
<keyword evidence="1" id="KW-0677">Repeat</keyword>
<reference evidence="5" key="1">
    <citation type="submission" date="2022-07" db="EMBL/GenBank/DDBJ databases">
        <title>Genome analysis of Parmales, a sister group of diatoms, reveals the evolutionary specialization of diatoms from phago-mixotrophs to photoautotrophs.</title>
        <authorList>
            <person name="Ban H."/>
            <person name="Sato S."/>
            <person name="Yoshikawa S."/>
            <person name="Kazumasa Y."/>
            <person name="Nakamura Y."/>
            <person name="Ichinomiya M."/>
            <person name="Saitoh K."/>
            <person name="Sato N."/>
            <person name="Blanc-Mathieu R."/>
            <person name="Endo H."/>
            <person name="Kuwata A."/>
            <person name="Ogata H."/>
        </authorList>
    </citation>
    <scope>NUCLEOTIDE SEQUENCE</scope>
</reference>
<sequence>WAVSRGVLNIVARLTDAGADVTATNNAGVTPLQKATIFGQFAVVRKLIDLGGDVNCADSTGMTPLHTAAMCGFKSIITILRKNGAAEVKNNSGKTPSDLALDKATTASLTENVD</sequence>
<dbReference type="Pfam" id="PF12796">
    <property type="entry name" value="Ank_2"/>
    <property type="match status" value="1"/>
</dbReference>
<dbReference type="SMART" id="SM00248">
    <property type="entry name" value="ANK"/>
    <property type="match status" value="2"/>
</dbReference>
<dbReference type="PANTHER" id="PTHR24171:SF9">
    <property type="entry name" value="ANKYRIN REPEAT DOMAIN-CONTAINING PROTEIN 39"/>
    <property type="match status" value="1"/>
</dbReference>
<evidence type="ECO:0008006" key="7">
    <source>
        <dbReference type="Google" id="ProtNLM"/>
    </source>
</evidence>
<evidence type="ECO:0000256" key="3">
    <source>
        <dbReference type="PROSITE-ProRule" id="PRU00023"/>
    </source>
</evidence>
<dbReference type="SUPFAM" id="SSF48403">
    <property type="entry name" value="Ankyrin repeat"/>
    <property type="match status" value="1"/>
</dbReference>
<accession>A0A9W7DQ89</accession>
<comment type="caution">
    <text evidence="5">The sequence shown here is derived from an EMBL/GenBank/DDBJ whole genome shotgun (WGS) entry which is preliminary data.</text>
</comment>
<feature type="non-terminal residue" evidence="5">
    <location>
        <position position="1"/>
    </location>
</feature>
<dbReference type="Proteomes" id="UP001165082">
    <property type="component" value="Unassembled WGS sequence"/>
</dbReference>
<proteinExistence type="predicted"/>
<feature type="repeat" description="ANK" evidence="3">
    <location>
        <begin position="27"/>
        <end position="59"/>
    </location>
</feature>
<evidence type="ECO:0000313" key="5">
    <source>
        <dbReference type="EMBL" id="GMH51258.1"/>
    </source>
</evidence>
<dbReference type="InterPro" id="IPR036770">
    <property type="entry name" value="Ankyrin_rpt-contain_sf"/>
</dbReference>
<dbReference type="PROSITE" id="PS50088">
    <property type="entry name" value="ANK_REPEAT"/>
    <property type="match status" value="2"/>
</dbReference>
<keyword evidence="2 3" id="KW-0040">ANK repeat</keyword>
<feature type="region of interest" description="Disordered" evidence="4">
    <location>
        <begin position="89"/>
        <end position="114"/>
    </location>
</feature>
<feature type="repeat" description="ANK" evidence="3">
    <location>
        <begin position="60"/>
        <end position="85"/>
    </location>
</feature>
<dbReference type="AlphaFoldDB" id="A0A9W7DQ89"/>
<evidence type="ECO:0000313" key="6">
    <source>
        <dbReference type="Proteomes" id="UP001165082"/>
    </source>
</evidence>
<gene>
    <name evidence="5" type="ORF">TrRE_jg10640</name>
</gene>
<evidence type="ECO:0000256" key="4">
    <source>
        <dbReference type="SAM" id="MobiDB-lite"/>
    </source>
</evidence>
<dbReference type="PROSITE" id="PS50297">
    <property type="entry name" value="ANK_REP_REGION"/>
    <property type="match status" value="2"/>
</dbReference>